<feature type="transmembrane region" description="Helical" evidence="1">
    <location>
        <begin position="74"/>
        <end position="92"/>
    </location>
</feature>
<dbReference type="AlphaFoldDB" id="A0A161R7M9"/>
<accession>A0A161R7M9</accession>
<keyword evidence="1" id="KW-0812">Transmembrane</keyword>
<sequence length="107" mass="11729">MSVRRSLAFLLLIAALVLVGLEAVGAWYQGTWEIIPLSSLWAAIDRNSLIGLQAGIENALWPGLWPPVRTVLELPIWAVAGVLGVLLLATGGRSGEGDRRRRFSRRR</sequence>
<reference evidence="2 3" key="1">
    <citation type="submission" date="2015-12" db="EMBL/GenBank/DDBJ databases">
        <title>Genome sequence of Tistrella mobilis MCCC 1A02139.</title>
        <authorList>
            <person name="Lu L."/>
            <person name="Lai Q."/>
            <person name="Shao Z."/>
            <person name="Qian P."/>
        </authorList>
    </citation>
    <scope>NUCLEOTIDE SEQUENCE [LARGE SCALE GENOMIC DNA]</scope>
    <source>
        <strain evidence="2 3">MCCC 1A02139</strain>
    </source>
</reference>
<evidence type="ECO:0000313" key="2">
    <source>
        <dbReference type="EMBL" id="KYO57047.1"/>
    </source>
</evidence>
<dbReference type="GeneID" id="97240021"/>
<comment type="caution">
    <text evidence="2">The sequence shown here is derived from an EMBL/GenBank/DDBJ whole genome shotgun (WGS) entry which is preliminary data.</text>
</comment>
<gene>
    <name evidence="2" type="ORF">AUP44_21455</name>
</gene>
<name>A0A161R7M9_9PROT</name>
<proteinExistence type="predicted"/>
<dbReference type="Proteomes" id="UP000075787">
    <property type="component" value="Unassembled WGS sequence"/>
</dbReference>
<evidence type="ECO:0000256" key="1">
    <source>
        <dbReference type="SAM" id="Phobius"/>
    </source>
</evidence>
<keyword evidence="1" id="KW-0472">Membrane</keyword>
<organism evidence="2 3">
    <name type="scientific">Tistrella mobilis</name>
    <dbReference type="NCBI Taxonomy" id="171437"/>
    <lineage>
        <taxon>Bacteria</taxon>
        <taxon>Pseudomonadati</taxon>
        <taxon>Pseudomonadota</taxon>
        <taxon>Alphaproteobacteria</taxon>
        <taxon>Geminicoccales</taxon>
        <taxon>Geminicoccaceae</taxon>
        <taxon>Tistrella</taxon>
    </lineage>
</organism>
<dbReference type="EMBL" id="LPZR01000034">
    <property type="protein sequence ID" value="KYO57047.1"/>
    <property type="molecule type" value="Genomic_DNA"/>
</dbReference>
<dbReference type="RefSeq" id="WP_014743721.1">
    <property type="nucleotide sequence ID" value="NZ_CP121027.1"/>
</dbReference>
<protein>
    <submittedName>
        <fullName evidence="2">Uncharacterized protein</fullName>
    </submittedName>
</protein>
<evidence type="ECO:0000313" key="3">
    <source>
        <dbReference type="Proteomes" id="UP000075787"/>
    </source>
</evidence>
<dbReference type="OrthoDB" id="7679120at2"/>
<keyword evidence="1" id="KW-1133">Transmembrane helix</keyword>